<sequence length="142" mass="16577">MPPEKVQKEIFKDCNIPFKQPSYPSLRMEGPFKKKERLLQKKLNYDFPSLILQKMESTSKSNYRTSTKGQVLRKKKKVLGTPDTPEKTVDTQGPTPVLPEMNDDDEENEIVFKQPISCVKEEIQETQTPIHSQKKRRRKSNQ</sequence>
<evidence type="ECO:0008006" key="4">
    <source>
        <dbReference type="Google" id="ProtNLM"/>
    </source>
</evidence>
<reference evidence="2" key="2">
    <citation type="submission" date="2025-08" db="UniProtKB">
        <authorList>
            <consortium name="Ensembl"/>
        </authorList>
    </citation>
    <scope>IDENTIFICATION</scope>
</reference>
<proteinExistence type="predicted"/>
<name>A0A2I3SQF2_PANTR</name>
<organism evidence="2 3">
    <name type="scientific">Pan troglodytes</name>
    <name type="common">Chimpanzee</name>
    <dbReference type="NCBI Taxonomy" id="9598"/>
    <lineage>
        <taxon>Eukaryota</taxon>
        <taxon>Metazoa</taxon>
        <taxon>Chordata</taxon>
        <taxon>Craniata</taxon>
        <taxon>Vertebrata</taxon>
        <taxon>Euteleostomi</taxon>
        <taxon>Mammalia</taxon>
        <taxon>Eutheria</taxon>
        <taxon>Euarchontoglires</taxon>
        <taxon>Primates</taxon>
        <taxon>Haplorrhini</taxon>
        <taxon>Catarrhini</taxon>
        <taxon>Hominidae</taxon>
        <taxon>Pan</taxon>
    </lineage>
</organism>
<keyword evidence="3" id="KW-1185">Reference proteome</keyword>
<evidence type="ECO:0000313" key="2">
    <source>
        <dbReference type="Ensembl" id="ENSPTRP00000079265.1"/>
    </source>
</evidence>
<dbReference type="GeneTree" id="ENSGT00990000208398"/>
<feature type="region of interest" description="Disordered" evidence="1">
    <location>
        <begin position="121"/>
        <end position="142"/>
    </location>
</feature>
<feature type="region of interest" description="Disordered" evidence="1">
    <location>
        <begin position="57"/>
        <end position="106"/>
    </location>
</feature>
<evidence type="ECO:0000256" key="1">
    <source>
        <dbReference type="SAM" id="MobiDB-lite"/>
    </source>
</evidence>
<dbReference type="Bgee" id="ENSPTRG00000048982">
    <property type="expression patterns" value="Expressed in fibroblast"/>
</dbReference>
<dbReference type="EMBL" id="AACZ04058949">
    <property type="status" value="NOT_ANNOTATED_CDS"/>
    <property type="molecule type" value="Genomic_DNA"/>
</dbReference>
<dbReference type="Ensembl" id="ENSPTRT00000091317.1">
    <property type="protein sequence ID" value="ENSPTRP00000079265.1"/>
    <property type="gene ID" value="ENSPTRG00000048982.1"/>
</dbReference>
<feature type="compositionally biased region" description="Polar residues" evidence="1">
    <location>
        <begin position="57"/>
        <end position="69"/>
    </location>
</feature>
<reference evidence="2" key="3">
    <citation type="submission" date="2025-09" db="UniProtKB">
        <authorList>
            <consortium name="Ensembl"/>
        </authorList>
    </citation>
    <scope>IDENTIFICATION</scope>
</reference>
<dbReference type="AlphaFoldDB" id="A0A2I3SQF2"/>
<accession>A0A2I3SQF2</accession>
<feature type="compositionally biased region" description="Basic residues" evidence="1">
    <location>
        <begin position="132"/>
        <end position="142"/>
    </location>
</feature>
<evidence type="ECO:0000313" key="3">
    <source>
        <dbReference type="Proteomes" id="UP000002277"/>
    </source>
</evidence>
<dbReference type="InParanoid" id="A0A2I3SQF2"/>
<dbReference type="Proteomes" id="UP000002277">
    <property type="component" value="Chromosome 5"/>
</dbReference>
<protein>
    <recommendedName>
        <fullName evidence="4">MKI67 FHA domain-containing protein</fullName>
    </recommendedName>
</protein>
<reference evidence="2 3" key="1">
    <citation type="journal article" date="2005" name="Nature">
        <title>Initial sequence of the chimpanzee genome and comparison with the human genome.</title>
        <authorList>
            <consortium name="Chimpanzee sequencing and analysis consortium"/>
        </authorList>
    </citation>
    <scope>NUCLEOTIDE SEQUENCE [LARGE SCALE GENOMIC DNA]</scope>
</reference>